<evidence type="ECO:0000313" key="2">
    <source>
        <dbReference type="EMBL" id="KAI1618131.1"/>
    </source>
</evidence>
<feature type="region of interest" description="Disordered" evidence="1">
    <location>
        <begin position="1"/>
        <end position="137"/>
    </location>
</feature>
<dbReference type="AlphaFoldDB" id="A0AAN6E4U6"/>
<evidence type="ECO:0000313" key="3">
    <source>
        <dbReference type="Proteomes" id="UP001203852"/>
    </source>
</evidence>
<proteinExistence type="predicted"/>
<feature type="compositionally biased region" description="Polar residues" evidence="1">
    <location>
        <begin position="21"/>
        <end position="32"/>
    </location>
</feature>
<keyword evidence="3" id="KW-1185">Reference proteome</keyword>
<accession>A0AAN6E4U6</accession>
<reference evidence="2" key="1">
    <citation type="journal article" date="2022" name="bioRxiv">
        <title>Deciphering the potential niche of two novel black yeast fungi from a biological soil crust based on their genomes, phenotypes, and melanin regulation.</title>
        <authorList>
            <consortium name="DOE Joint Genome Institute"/>
            <person name="Carr E.C."/>
            <person name="Barton Q."/>
            <person name="Grambo S."/>
            <person name="Sullivan M."/>
            <person name="Renfro C.M."/>
            <person name="Kuo A."/>
            <person name="Pangilinan J."/>
            <person name="Lipzen A."/>
            <person name="Keymanesh K."/>
            <person name="Savage E."/>
            <person name="Barry K."/>
            <person name="Grigoriev I.V."/>
            <person name="Riekhof W.R."/>
            <person name="Harris S.S."/>
        </authorList>
    </citation>
    <scope>NUCLEOTIDE SEQUENCE</scope>
    <source>
        <strain evidence="2">JF 03-4F</strain>
    </source>
</reference>
<dbReference type="EMBL" id="MU404350">
    <property type="protein sequence ID" value="KAI1618131.1"/>
    <property type="molecule type" value="Genomic_DNA"/>
</dbReference>
<sequence>MLRKMRRFLPRLTRFLARKPSPTQTFPSPMSSKTEDCKADSVVSAQGAPIHNSSQDEDISSPMSDKTEDVKGASEQGAPIHNSSQDEDSSSPMSGETEDGQDDSAQGALISDSPQDEDKGEIKDSTPSDGGVEDPPQVLVVDDPALRHYCLLHHTAGHSTNACRSPWSKKYPKRRDLRLRWEKLLDGKGIPQNLPLGRVPVTVFGVMRHAQRMNEFLSKARSHIAARDALLWKCREVLEQYMPKYLATEFDVLVSMMCCQNDDLLGVIQQSLYAIRLEIVDNAIIRAMLQEGIEDKVTSFGHHRLARFAAETQHPLPAPDHARLDNIIQTLRGHAREHDSVTLQGALRVGDLMHPERRLFNEHMLFQMCFQVVLDLSISTAPGALNDFWGHARYGMHLFMWPDLEKRRAELEERMDAFTAMRTAREAGAQSDEG</sequence>
<protein>
    <submittedName>
        <fullName evidence="2">Uncharacterized protein</fullName>
    </submittedName>
</protein>
<feature type="compositionally biased region" description="Basic and acidic residues" evidence="1">
    <location>
        <begin position="116"/>
        <end position="126"/>
    </location>
</feature>
<dbReference type="Proteomes" id="UP001203852">
    <property type="component" value="Unassembled WGS sequence"/>
</dbReference>
<organism evidence="2 3">
    <name type="scientific">Exophiala viscosa</name>
    <dbReference type="NCBI Taxonomy" id="2486360"/>
    <lineage>
        <taxon>Eukaryota</taxon>
        <taxon>Fungi</taxon>
        <taxon>Dikarya</taxon>
        <taxon>Ascomycota</taxon>
        <taxon>Pezizomycotina</taxon>
        <taxon>Eurotiomycetes</taxon>
        <taxon>Chaetothyriomycetidae</taxon>
        <taxon>Chaetothyriales</taxon>
        <taxon>Herpotrichiellaceae</taxon>
        <taxon>Exophiala</taxon>
    </lineage>
</organism>
<comment type="caution">
    <text evidence="2">The sequence shown here is derived from an EMBL/GenBank/DDBJ whole genome shotgun (WGS) entry which is preliminary data.</text>
</comment>
<name>A0AAN6E4U6_9EURO</name>
<gene>
    <name evidence="2" type="ORF">EDD36DRAFT_22680</name>
</gene>
<evidence type="ECO:0000256" key="1">
    <source>
        <dbReference type="SAM" id="MobiDB-lite"/>
    </source>
</evidence>